<dbReference type="AlphaFoldDB" id="A0A6N2NE80"/>
<protein>
    <submittedName>
        <fullName evidence="2">Uncharacterized protein</fullName>
    </submittedName>
</protein>
<gene>
    <name evidence="2" type="ORF">SVIM_LOCUS502111</name>
</gene>
<name>A0A6N2NE80_SALVM</name>
<sequence length="67" mass="7676">MNKRVQQNLAVWKQVWRSERGLGTLFSRSLTLSGLFISPSLYSRYKTSSSPNQNKRKGKNVSCVLSR</sequence>
<evidence type="ECO:0000256" key="1">
    <source>
        <dbReference type="SAM" id="MobiDB-lite"/>
    </source>
</evidence>
<dbReference type="EMBL" id="CAADRP010002285">
    <property type="protein sequence ID" value="VFU65431.1"/>
    <property type="molecule type" value="Genomic_DNA"/>
</dbReference>
<accession>A0A6N2NE80</accession>
<reference evidence="2" key="1">
    <citation type="submission" date="2019-03" db="EMBL/GenBank/DDBJ databases">
        <authorList>
            <person name="Mank J."/>
            <person name="Almeida P."/>
        </authorList>
    </citation>
    <scope>NUCLEOTIDE SEQUENCE</scope>
    <source>
        <strain evidence="2">78183</strain>
    </source>
</reference>
<proteinExistence type="predicted"/>
<feature type="region of interest" description="Disordered" evidence="1">
    <location>
        <begin position="45"/>
        <end position="67"/>
    </location>
</feature>
<organism evidence="2">
    <name type="scientific">Salix viminalis</name>
    <name type="common">Common osier</name>
    <name type="synonym">Basket willow</name>
    <dbReference type="NCBI Taxonomy" id="40686"/>
    <lineage>
        <taxon>Eukaryota</taxon>
        <taxon>Viridiplantae</taxon>
        <taxon>Streptophyta</taxon>
        <taxon>Embryophyta</taxon>
        <taxon>Tracheophyta</taxon>
        <taxon>Spermatophyta</taxon>
        <taxon>Magnoliopsida</taxon>
        <taxon>eudicotyledons</taxon>
        <taxon>Gunneridae</taxon>
        <taxon>Pentapetalae</taxon>
        <taxon>rosids</taxon>
        <taxon>fabids</taxon>
        <taxon>Malpighiales</taxon>
        <taxon>Salicaceae</taxon>
        <taxon>Saliceae</taxon>
        <taxon>Salix</taxon>
    </lineage>
</organism>
<evidence type="ECO:0000313" key="2">
    <source>
        <dbReference type="EMBL" id="VFU65431.1"/>
    </source>
</evidence>